<evidence type="ECO:0000313" key="2">
    <source>
        <dbReference type="Proteomes" id="UP000789366"/>
    </source>
</evidence>
<feature type="non-terminal residue" evidence="1">
    <location>
        <position position="1"/>
    </location>
</feature>
<gene>
    <name evidence="1" type="ORF">SPELUC_LOCUS10747</name>
</gene>
<keyword evidence="2" id="KW-1185">Reference proteome</keyword>
<evidence type="ECO:0000313" key="1">
    <source>
        <dbReference type="EMBL" id="CAG8690900.1"/>
    </source>
</evidence>
<sequence>NWKNGQLKLISATTAFGMGCASRDGVAAKNVIMYSSSDICTLLLIISQGRPSNEEVCSETNSLVDKADSIFEIVAYCESVNECYQQQVYQSFLWPGDLSIVECNNCDNCDR</sequence>
<organism evidence="1 2">
    <name type="scientific">Cetraspora pellucida</name>
    <dbReference type="NCBI Taxonomy" id="1433469"/>
    <lineage>
        <taxon>Eukaryota</taxon>
        <taxon>Fungi</taxon>
        <taxon>Fungi incertae sedis</taxon>
        <taxon>Mucoromycota</taxon>
        <taxon>Glomeromycotina</taxon>
        <taxon>Glomeromycetes</taxon>
        <taxon>Diversisporales</taxon>
        <taxon>Gigasporaceae</taxon>
        <taxon>Cetraspora</taxon>
    </lineage>
</organism>
<comment type="caution">
    <text evidence="1">The sequence shown here is derived from an EMBL/GenBank/DDBJ whole genome shotgun (WGS) entry which is preliminary data.</text>
</comment>
<proteinExistence type="predicted"/>
<dbReference type="EMBL" id="CAJVPW010020837">
    <property type="protein sequence ID" value="CAG8690900.1"/>
    <property type="molecule type" value="Genomic_DNA"/>
</dbReference>
<dbReference type="Proteomes" id="UP000789366">
    <property type="component" value="Unassembled WGS sequence"/>
</dbReference>
<reference evidence="1" key="1">
    <citation type="submission" date="2021-06" db="EMBL/GenBank/DDBJ databases">
        <authorList>
            <person name="Kallberg Y."/>
            <person name="Tangrot J."/>
            <person name="Rosling A."/>
        </authorList>
    </citation>
    <scope>NUCLEOTIDE SEQUENCE</scope>
    <source>
        <strain evidence="1">28 12/20/2015</strain>
    </source>
</reference>
<name>A0ACA9P3V5_9GLOM</name>
<accession>A0ACA9P3V5</accession>
<protein>
    <submittedName>
        <fullName evidence="1">7770_t:CDS:1</fullName>
    </submittedName>
</protein>